<dbReference type="RefSeq" id="XP_007872073.1">
    <property type="nucleotide sequence ID" value="XM_007873882.1"/>
</dbReference>
<evidence type="ECO:0000256" key="3">
    <source>
        <dbReference type="ARBA" id="ARBA00007676"/>
    </source>
</evidence>
<organism evidence="12 13">
    <name type="scientific">Pneumocystis murina (strain B123)</name>
    <name type="common">Mouse pneumocystis pneumonia agent</name>
    <name type="synonym">Pneumocystis carinii f. sp. muris</name>
    <dbReference type="NCBI Taxonomy" id="1069680"/>
    <lineage>
        <taxon>Eukaryota</taxon>
        <taxon>Fungi</taxon>
        <taxon>Dikarya</taxon>
        <taxon>Ascomycota</taxon>
        <taxon>Taphrinomycotina</taxon>
        <taxon>Pneumocystomycetes</taxon>
        <taxon>Pneumocystaceae</taxon>
        <taxon>Pneumocystis</taxon>
    </lineage>
</organism>
<dbReference type="VEuPathDB" id="FungiDB:PNEG_00205"/>
<dbReference type="EMBL" id="AFWA02000005">
    <property type="protein sequence ID" value="EMR11778.1"/>
    <property type="molecule type" value="Genomic_DNA"/>
</dbReference>
<dbReference type="AlphaFoldDB" id="M7NSR2"/>
<dbReference type="GO" id="GO:0006614">
    <property type="term" value="P:SRP-dependent cotranslational protein targeting to membrane"/>
    <property type="evidence" value="ECO:0007669"/>
    <property type="project" value="UniProtKB-UniRule"/>
</dbReference>
<feature type="compositionally biased region" description="Basic residues" evidence="10">
    <location>
        <begin position="541"/>
        <end position="556"/>
    </location>
</feature>
<dbReference type="Pfam" id="PF08492">
    <property type="entry name" value="SRP72"/>
    <property type="match status" value="1"/>
</dbReference>
<dbReference type="GO" id="GO:0005786">
    <property type="term" value="C:signal recognition particle, endoplasmic reticulum targeting"/>
    <property type="evidence" value="ECO:0007669"/>
    <property type="project" value="UniProtKB-UniRule"/>
</dbReference>
<evidence type="ECO:0000256" key="1">
    <source>
        <dbReference type="ARBA" id="ARBA00004240"/>
    </source>
</evidence>
<dbReference type="GO" id="GO:0008312">
    <property type="term" value="F:7S RNA binding"/>
    <property type="evidence" value="ECO:0007669"/>
    <property type="project" value="InterPro"/>
</dbReference>
<comment type="caution">
    <text evidence="12">The sequence shown here is derived from an EMBL/GenBank/DDBJ whole genome shotgun (WGS) entry which is preliminary data.</text>
</comment>
<dbReference type="PANTHER" id="PTHR14094:SF9">
    <property type="entry name" value="SIGNAL RECOGNITION PARTICLE SUBUNIT SRP72"/>
    <property type="match status" value="1"/>
</dbReference>
<comment type="function">
    <text evidence="9">Component of the signal recognition particle (SRP) complex, a ribonucleoprotein complex that mediates the cotranslational targeting of secretory and membrane proteins to the endoplasmic reticulum (ER).</text>
</comment>
<dbReference type="InterPro" id="IPR031545">
    <property type="entry name" value="SRP72_TPR-like"/>
</dbReference>
<keyword evidence="7 9" id="KW-0733">Signal recognition particle</keyword>
<evidence type="ECO:0000259" key="11">
    <source>
        <dbReference type="Pfam" id="PF08492"/>
    </source>
</evidence>
<feature type="domain" description="Signal recognition particle SRP72 subunit RNA-binding" evidence="11">
    <location>
        <begin position="538"/>
        <end position="581"/>
    </location>
</feature>
<sequence length="610" mass="70588">MELQDSGHLLRKTDNLKDLFMKLSIAISNNKHEEVIELSDKIKGFSISDIKSTKSKIIALIKLDRYSEALFLIRSELSAEKALLEMIYCLFMLKKYEEAMDWAKKSNKREIKHIKAQIAYQKDQMIDASEIYKELQQDPYRIENEEFDLSINLLATQVTWPSIEISNHPAIYQSLDYRFNIGCHLIYRKEYMKAKELFELSKEQCLSTTSQEEMKSRLHPILVQLAYIYSSIGQESDAISIYEDLINKSHVDQIIKLICINNYYTIKSDANPYLILYSLNTILSNAKLSKLTNTQNKIIHKNMAILNILCKKYSACHNIVKKLQNTYPDDETIILILVSSIISRFTGNRAYSELIKLHEKNSSNVTLSLAIIQFMISSKDNYNTQKIIEKLLDSLKDNKSIRFKPELVRLLVEIYEKRGRKDLSRQELYAASEYWRNTGSNDPNLIELLCESGKLKLKSMIKKKESNLSPVDDFTYILKLSPNNQKALAGLVIYYLDTDINEASKYANKLPALDVLTQGIDVDHLEKSGIVNHSLKEKKNNHSKSLLKQKRKKSKLPKNYDPDKQPDPERWIPKKQRSYYKSSKGKKRQSNKTQGELVVENNFTTNTGNT</sequence>
<comment type="similarity">
    <text evidence="3 9">Belongs to the SRP72 family.</text>
</comment>
<evidence type="ECO:0000256" key="2">
    <source>
        <dbReference type="ARBA" id="ARBA00004496"/>
    </source>
</evidence>
<dbReference type="GO" id="GO:0043022">
    <property type="term" value="F:ribosome binding"/>
    <property type="evidence" value="ECO:0007669"/>
    <property type="project" value="TreeGrafter"/>
</dbReference>
<gene>
    <name evidence="12" type="ORF">PNEG_00205</name>
</gene>
<evidence type="ECO:0000256" key="5">
    <source>
        <dbReference type="ARBA" id="ARBA00022490"/>
    </source>
</evidence>
<evidence type="ECO:0000256" key="4">
    <source>
        <dbReference type="ARBA" id="ARBA00018350"/>
    </source>
</evidence>
<protein>
    <recommendedName>
        <fullName evidence="4 9">Signal recognition particle subunit SRP72</fullName>
    </recommendedName>
</protein>
<dbReference type="STRING" id="1069680.M7NSR2"/>
<keyword evidence="13" id="KW-1185">Reference proteome</keyword>
<feature type="region of interest" description="Disordered" evidence="10">
    <location>
        <begin position="533"/>
        <end position="610"/>
    </location>
</feature>
<dbReference type="Pfam" id="PF17004">
    <property type="entry name" value="SRP_TPR_like"/>
    <property type="match status" value="1"/>
</dbReference>
<dbReference type="SUPFAM" id="SSF48452">
    <property type="entry name" value="TPR-like"/>
    <property type="match status" value="2"/>
</dbReference>
<feature type="compositionally biased region" description="Basic residues" evidence="10">
    <location>
        <begin position="573"/>
        <end position="590"/>
    </location>
</feature>
<name>M7NSR2_PNEMU</name>
<dbReference type="HOGENOM" id="CLU_013808_1_0_1"/>
<dbReference type="PANTHER" id="PTHR14094">
    <property type="entry name" value="SIGNAL RECOGNITION PARTICLE 72"/>
    <property type="match status" value="1"/>
</dbReference>
<dbReference type="Proteomes" id="UP000011958">
    <property type="component" value="Unassembled WGS sequence"/>
</dbReference>
<dbReference type="eggNOG" id="KOG2376">
    <property type="taxonomic scope" value="Eukaryota"/>
</dbReference>
<evidence type="ECO:0000256" key="9">
    <source>
        <dbReference type="PIRNR" id="PIRNR038922"/>
    </source>
</evidence>
<keyword evidence="8 9" id="KW-0687">Ribonucleoprotein</keyword>
<evidence type="ECO:0000313" key="13">
    <source>
        <dbReference type="Proteomes" id="UP000011958"/>
    </source>
</evidence>
<dbReference type="GO" id="GO:0005783">
    <property type="term" value="C:endoplasmic reticulum"/>
    <property type="evidence" value="ECO:0007669"/>
    <property type="project" value="UniProtKB-SubCell"/>
</dbReference>
<comment type="subcellular location">
    <subcellularLocation>
        <location evidence="2 9">Cytoplasm</location>
    </subcellularLocation>
    <subcellularLocation>
        <location evidence="1">Endoplasmic reticulum</location>
    </subcellularLocation>
</comment>
<dbReference type="GeneID" id="19893903"/>
<dbReference type="InterPro" id="IPR026270">
    <property type="entry name" value="SRP72"/>
</dbReference>
<proteinExistence type="inferred from homology"/>
<dbReference type="InterPro" id="IPR011990">
    <property type="entry name" value="TPR-like_helical_dom_sf"/>
</dbReference>
<feature type="compositionally biased region" description="Polar residues" evidence="10">
    <location>
        <begin position="601"/>
        <end position="610"/>
    </location>
</feature>
<dbReference type="Gene3D" id="1.25.40.10">
    <property type="entry name" value="Tetratricopeptide repeat domain"/>
    <property type="match status" value="2"/>
</dbReference>
<feature type="compositionally biased region" description="Basic and acidic residues" evidence="10">
    <location>
        <begin position="558"/>
        <end position="572"/>
    </location>
</feature>
<dbReference type="OMA" id="NDMKVLA"/>
<dbReference type="PIRSF" id="PIRSF038922">
    <property type="entry name" value="SRP72"/>
    <property type="match status" value="1"/>
</dbReference>
<keyword evidence="5 9" id="KW-0963">Cytoplasm</keyword>
<accession>M7NSR2</accession>
<evidence type="ECO:0000256" key="7">
    <source>
        <dbReference type="ARBA" id="ARBA00023135"/>
    </source>
</evidence>
<evidence type="ECO:0000256" key="10">
    <source>
        <dbReference type="SAM" id="MobiDB-lite"/>
    </source>
</evidence>
<evidence type="ECO:0000313" key="12">
    <source>
        <dbReference type="EMBL" id="EMR11778.1"/>
    </source>
</evidence>
<dbReference type="OrthoDB" id="5421607at2759"/>
<evidence type="ECO:0000256" key="6">
    <source>
        <dbReference type="ARBA" id="ARBA00022824"/>
    </source>
</evidence>
<evidence type="ECO:0000256" key="8">
    <source>
        <dbReference type="ARBA" id="ARBA00023274"/>
    </source>
</evidence>
<reference evidence="13" key="1">
    <citation type="journal article" date="2016" name="Nat. Commun.">
        <title>Genome analysis of three Pneumocystis species reveals adaptation mechanisms to life exclusively in mammalian hosts.</title>
        <authorList>
            <person name="Ma L."/>
            <person name="Chen Z."/>
            <person name="Huang D.W."/>
            <person name="Kutty G."/>
            <person name="Ishihara M."/>
            <person name="Wang H."/>
            <person name="Abouelleil A."/>
            <person name="Bishop L."/>
            <person name="Davey E."/>
            <person name="Deng R."/>
            <person name="Deng X."/>
            <person name="Fan L."/>
            <person name="Fantoni G."/>
            <person name="Fitzgerald M."/>
            <person name="Gogineni E."/>
            <person name="Goldberg J.M."/>
            <person name="Handley G."/>
            <person name="Hu X."/>
            <person name="Huber C."/>
            <person name="Jiao X."/>
            <person name="Jones K."/>
            <person name="Levin J.Z."/>
            <person name="Liu Y."/>
            <person name="Macdonald P."/>
            <person name="Melnikov A."/>
            <person name="Raley C."/>
            <person name="Sassi M."/>
            <person name="Sherman B.T."/>
            <person name="Song X."/>
            <person name="Sykes S."/>
            <person name="Tran B."/>
            <person name="Walsh L."/>
            <person name="Xia Y."/>
            <person name="Yang J."/>
            <person name="Young S."/>
            <person name="Zeng Q."/>
            <person name="Zheng X."/>
            <person name="Stephens R."/>
            <person name="Nusbaum C."/>
            <person name="Birren B.W."/>
            <person name="Azadi P."/>
            <person name="Lempicki R.A."/>
            <person name="Cuomo C.A."/>
            <person name="Kovacs J.A."/>
        </authorList>
    </citation>
    <scope>NUCLEOTIDE SEQUENCE [LARGE SCALE GENOMIC DNA]</scope>
    <source>
        <strain evidence="13">B123</strain>
    </source>
</reference>
<keyword evidence="6" id="KW-0256">Endoplasmic reticulum</keyword>
<dbReference type="InterPro" id="IPR013699">
    <property type="entry name" value="Signal_recog_part_SRP72_RNA-bd"/>
</dbReference>